<reference evidence="3 4" key="1">
    <citation type="submission" date="2020-08" db="EMBL/GenBank/DDBJ databases">
        <title>Genomic Encyclopedia of Type Strains, Phase IV (KMG-IV): sequencing the most valuable type-strain genomes for metagenomic binning, comparative biology and taxonomic classification.</title>
        <authorList>
            <person name="Goeker M."/>
        </authorList>
    </citation>
    <scope>NUCLEOTIDE SEQUENCE [LARGE SCALE GENOMIC DNA]</scope>
    <source>
        <strain evidence="3 4">DSM 25895</strain>
    </source>
</reference>
<evidence type="ECO:0000256" key="2">
    <source>
        <dbReference type="SAM" id="SignalP"/>
    </source>
</evidence>
<keyword evidence="2" id="KW-0732">Signal</keyword>
<dbReference type="InterPro" id="IPR005064">
    <property type="entry name" value="BUG"/>
</dbReference>
<dbReference type="SUPFAM" id="SSF53850">
    <property type="entry name" value="Periplasmic binding protein-like II"/>
    <property type="match status" value="1"/>
</dbReference>
<dbReference type="EMBL" id="JACIJE010000011">
    <property type="protein sequence ID" value="MBB5691331.1"/>
    <property type="molecule type" value="Genomic_DNA"/>
</dbReference>
<evidence type="ECO:0000256" key="1">
    <source>
        <dbReference type="ARBA" id="ARBA00006987"/>
    </source>
</evidence>
<dbReference type="RefSeq" id="WP_184486725.1">
    <property type="nucleotide sequence ID" value="NZ_JAAEDJ010000107.1"/>
</dbReference>
<dbReference type="PANTHER" id="PTHR42928:SF5">
    <property type="entry name" value="BLR1237 PROTEIN"/>
    <property type="match status" value="1"/>
</dbReference>
<comment type="similarity">
    <text evidence="1">Belongs to the UPF0065 (bug) family.</text>
</comment>
<dbReference type="PROSITE" id="PS51318">
    <property type="entry name" value="TAT"/>
    <property type="match status" value="1"/>
</dbReference>
<evidence type="ECO:0000313" key="4">
    <source>
        <dbReference type="Proteomes" id="UP000562254"/>
    </source>
</evidence>
<dbReference type="PIRSF" id="PIRSF017082">
    <property type="entry name" value="YflP"/>
    <property type="match status" value="1"/>
</dbReference>
<accession>A0A840Y5V4</accession>
<gene>
    <name evidence="3" type="ORF">FHS88_003484</name>
</gene>
<name>A0A840Y5V4_9PROT</name>
<feature type="signal peptide" evidence="2">
    <location>
        <begin position="1"/>
        <end position="23"/>
    </location>
</feature>
<dbReference type="AlphaFoldDB" id="A0A840Y5V4"/>
<proteinExistence type="inferred from homology"/>
<organism evidence="3 4">
    <name type="scientific">Neoroseomonas alkaliterrae</name>
    <dbReference type="NCBI Taxonomy" id="1452450"/>
    <lineage>
        <taxon>Bacteria</taxon>
        <taxon>Pseudomonadati</taxon>
        <taxon>Pseudomonadota</taxon>
        <taxon>Alphaproteobacteria</taxon>
        <taxon>Acetobacterales</taxon>
        <taxon>Acetobacteraceae</taxon>
        <taxon>Neoroseomonas</taxon>
    </lineage>
</organism>
<dbReference type="InterPro" id="IPR006311">
    <property type="entry name" value="TAT_signal"/>
</dbReference>
<feature type="chain" id="PRO_5032296147" evidence="2">
    <location>
        <begin position="24"/>
        <end position="323"/>
    </location>
</feature>
<keyword evidence="3" id="KW-0675">Receptor</keyword>
<keyword evidence="4" id="KW-1185">Reference proteome</keyword>
<comment type="caution">
    <text evidence="3">The sequence shown here is derived from an EMBL/GenBank/DDBJ whole genome shotgun (WGS) entry which is preliminary data.</text>
</comment>
<dbReference type="Proteomes" id="UP000562254">
    <property type="component" value="Unassembled WGS sequence"/>
</dbReference>
<dbReference type="InterPro" id="IPR042100">
    <property type="entry name" value="Bug_dom1"/>
</dbReference>
<dbReference type="Gene3D" id="3.40.190.150">
    <property type="entry name" value="Bordetella uptake gene, domain 1"/>
    <property type="match status" value="1"/>
</dbReference>
<dbReference type="Pfam" id="PF03401">
    <property type="entry name" value="TctC"/>
    <property type="match status" value="1"/>
</dbReference>
<dbReference type="PANTHER" id="PTHR42928">
    <property type="entry name" value="TRICARBOXYLATE-BINDING PROTEIN"/>
    <property type="match status" value="1"/>
</dbReference>
<sequence>MTTTRRAALLGAAALSAPSLARAQAGWPDRPILLVNPYPPGGSTEFSARIVAQRMERELGQSIVIEPRPGAGTAVANAHVAAQRPDGYTLLMGTTSLAVVPALQPTSQPRDPLTALTPCGTATVSPFVLHVHPDLPVRSVQELIAYAKANPGRLSWGSSGIGAINHMSFELFRARAGIDAVHVPYRGGAPALLDLQAGRIQAMFAAVQEALPSIEAGRSRGLAVTASRRIARLPDLPPVAEALPGYETLFWQGIFGPAGLPAPIVARIEAAAAAATRDPGVIERLASAGIEAWPGDAALLRSTLARELETWTRIIREANITAG</sequence>
<protein>
    <submittedName>
        <fullName evidence="3">Tripartite-type tricarboxylate transporter receptor subunit TctC</fullName>
    </submittedName>
</protein>
<evidence type="ECO:0000313" key="3">
    <source>
        <dbReference type="EMBL" id="MBB5691331.1"/>
    </source>
</evidence>
<dbReference type="Gene3D" id="3.40.190.10">
    <property type="entry name" value="Periplasmic binding protein-like II"/>
    <property type="match status" value="1"/>
</dbReference>